<dbReference type="EMBL" id="UINC01130041">
    <property type="protein sequence ID" value="SVD10851.1"/>
    <property type="molecule type" value="Genomic_DNA"/>
</dbReference>
<evidence type="ECO:0000259" key="4">
    <source>
        <dbReference type="Pfam" id="PF02812"/>
    </source>
</evidence>
<dbReference type="InterPro" id="IPR036291">
    <property type="entry name" value="NAD(P)-bd_dom_sf"/>
</dbReference>
<evidence type="ECO:0000256" key="1">
    <source>
        <dbReference type="ARBA" id="ARBA00006382"/>
    </source>
</evidence>
<dbReference type="InterPro" id="IPR033524">
    <property type="entry name" value="Glu/Leu/Phe/Val_DH_AS"/>
</dbReference>
<dbReference type="SUPFAM" id="SSF51735">
    <property type="entry name" value="NAD(P)-binding Rossmann-fold domains"/>
    <property type="match status" value="1"/>
</dbReference>
<keyword evidence="2" id="KW-0560">Oxidoreductase</keyword>
<dbReference type="PANTHER" id="PTHR11606">
    <property type="entry name" value="GLUTAMATE DEHYDROGENASE"/>
    <property type="match status" value="1"/>
</dbReference>
<proteinExistence type="inferred from homology"/>
<dbReference type="Pfam" id="PF00208">
    <property type="entry name" value="ELFV_dehydrog"/>
    <property type="match status" value="1"/>
</dbReference>
<gene>
    <name evidence="5" type="ORF">METZ01_LOCUS363705</name>
</gene>
<dbReference type="Gene3D" id="3.40.50.720">
    <property type="entry name" value="NAD(P)-binding Rossmann-like Domain"/>
    <property type="match status" value="1"/>
</dbReference>
<feature type="non-terminal residue" evidence="5">
    <location>
        <position position="265"/>
    </location>
</feature>
<dbReference type="PRINTS" id="PR00082">
    <property type="entry name" value="GLFDHDRGNASE"/>
</dbReference>
<dbReference type="GO" id="GO:0006538">
    <property type="term" value="P:L-glutamate catabolic process"/>
    <property type="evidence" value="ECO:0007669"/>
    <property type="project" value="TreeGrafter"/>
</dbReference>
<organism evidence="5">
    <name type="scientific">marine metagenome</name>
    <dbReference type="NCBI Taxonomy" id="408172"/>
    <lineage>
        <taxon>unclassified sequences</taxon>
        <taxon>metagenomes</taxon>
        <taxon>ecological metagenomes</taxon>
    </lineage>
</organism>
<sequence length="265" mass="28445">MSAPEPTNSYENTNQLFDNAADLLDLDEDMRLVLKTPFRELKVEVPVRMDSGRLEVFIGYRVQHSGARGPMKGGLRYHPEVDFDEVRSLASLMTWKTALVNIPFGGAKGGITCDPTQMSDAEVEHLTRRFISRIGFAFGIQRDIPAPDVGTNAQIMAWIMDQYGASYGHTPGIVTGKPIALGGSPGREAATGRGVSIIAIEAAEEFGIDMKDCRVAIQGFGNVGSFTARFIQEQGARVVAVSDASGALFDAAGLDVPALIEHAAS</sequence>
<accession>A0A382SPL8</accession>
<dbReference type="SUPFAM" id="SSF53223">
    <property type="entry name" value="Aminoacid dehydrogenase-like, N-terminal domain"/>
    <property type="match status" value="1"/>
</dbReference>
<name>A0A382SPL8_9ZZZZ</name>
<dbReference type="PANTHER" id="PTHR11606:SF13">
    <property type="entry name" value="GLUTAMATE DEHYDROGENASE 1, MITOCHONDRIAL"/>
    <property type="match status" value="1"/>
</dbReference>
<dbReference type="Gene3D" id="3.40.50.10860">
    <property type="entry name" value="Leucine Dehydrogenase, chain A, domain 1"/>
    <property type="match status" value="1"/>
</dbReference>
<dbReference type="Pfam" id="PF02812">
    <property type="entry name" value="ELFV_dehydrog_N"/>
    <property type="match status" value="1"/>
</dbReference>
<dbReference type="GO" id="GO:0004352">
    <property type="term" value="F:glutamate dehydrogenase (NAD+) activity"/>
    <property type="evidence" value="ECO:0007669"/>
    <property type="project" value="TreeGrafter"/>
</dbReference>
<evidence type="ECO:0000313" key="5">
    <source>
        <dbReference type="EMBL" id="SVD10851.1"/>
    </source>
</evidence>
<feature type="domain" description="Glutamate/phenylalanine/leucine/valine/L-tryptophan dehydrogenase dimerisation" evidence="4">
    <location>
        <begin position="39"/>
        <end position="163"/>
    </location>
</feature>
<feature type="domain" description="Glutamate/phenylalanine/leucine/valine/L-tryptophan dehydrogenase C-terminal" evidence="3">
    <location>
        <begin position="182"/>
        <end position="263"/>
    </location>
</feature>
<protein>
    <submittedName>
        <fullName evidence="5">Uncharacterized protein</fullName>
    </submittedName>
</protein>
<dbReference type="AlphaFoldDB" id="A0A382SPL8"/>
<dbReference type="FunFam" id="3.40.50.10860:FF:000003">
    <property type="entry name" value="Glutamate dehydrogenase"/>
    <property type="match status" value="1"/>
</dbReference>
<dbReference type="InterPro" id="IPR006096">
    <property type="entry name" value="Glu/Leu/Phe/Val/Trp_DH_C"/>
</dbReference>
<evidence type="ECO:0000256" key="2">
    <source>
        <dbReference type="ARBA" id="ARBA00023002"/>
    </source>
</evidence>
<dbReference type="InterPro" id="IPR046346">
    <property type="entry name" value="Aminoacid_DH-like_N_sf"/>
</dbReference>
<evidence type="ECO:0000259" key="3">
    <source>
        <dbReference type="Pfam" id="PF00208"/>
    </source>
</evidence>
<comment type="similarity">
    <text evidence="1">Belongs to the Glu/Leu/Phe/Val dehydrogenases family.</text>
</comment>
<dbReference type="PROSITE" id="PS00074">
    <property type="entry name" value="GLFV_DEHYDROGENASE"/>
    <property type="match status" value="1"/>
</dbReference>
<reference evidence="5" key="1">
    <citation type="submission" date="2018-05" db="EMBL/GenBank/DDBJ databases">
        <authorList>
            <person name="Lanie J.A."/>
            <person name="Ng W.-L."/>
            <person name="Kazmierczak K.M."/>
            <person name="Andrzejewski T.M."/>
            <person name="Davidsen T.M."/>
            <person name="Wayne K.J."/>
            <person name="Tettelin H."/>
            <person name="Glass J.I."/>
            <person name="Rusch D."/>
            <person name="Podicherti R."/>
            <person name="Tsui H.-C.T."/>
            <person name="Winkler M.E."/>
        </authorList>
    </citation>
    <scope>NUCLEOTIDE SEQUENCE</scope>
</reference>
<dbReference type="InterPro" id="IPR006097">
    <property type="entry name" value="Glu/Leu/Phe/Val/Trp_DH_dimer"/>
</dbReference>
<dbReference type="InterPro" id="IPR006095">
    <property type="entry name" value="Glu/Leu/Phe/Val/Trp_DH"/>
</dbReference>